<dbReference type="EMBL" id="RCZP01000043">
    <property type="protein sequence ID" value="TPG46010.1"/>
    <property type="molecule type" value="Genomic_DNA"/>
</dbReference>
<feature type="compositionally biased region" description="Low complexity" evidence="1">
    <location>
        <begin position="96"/>
        <end position="108"/>
    </location>
</feature>
<organism evidence="2 3">
    <name type="scientific">Muricoccus nepalensis</name>
    <dbReference type="NCBI Taxonomy" id="1854500"/>
    <lineage>
        <taxon>Bacteria</taxon>
        <taxon>Pseudomonadati</taxon>
        <taxon>Pseudomonadota</taxon>
        <taxon>Alphaproteobacteria</taxon>
        <taxon>Acetobacterales</taxon>
        <taxon>Roseomonadaceae</taxon>
        <taxon>Muricoccus</taxon>
    </lineage>
</organism>
<protein>
    <submittedName>
        <fullName evidence="2">Uncharacterized protein</fullName>
    </submittedName>
</protein>
<keyword evidence="3" id="KW-1185">Reference proteome</keyword>
<sequence>MGASRARSKLGAWFRDPENQAFFAELSQRGLGWRRVSSVLVKHGLITVKPAFHEPGPEGEKERDRVAAYAKRLWFRVRPRDAVPQQLPAPAELAASAVRQPRVRPVVAENPPPAAQGEADPSNALARLDRQLRQRSGRGKA</sequence>
<reference evidence="2 3" key="1">
    <citation type="journal article" date="2019" name="Environ. Microbiol.">
        <title>Species interactions and distinct microbial communities in high Arctic permafrost affected cryosols are associated with the CH4 and CO2 gas fluxes.</title>
        <authorList>
            <person name="Altshuler I."/>
            <person name="Hamel J."/>
            <person name="Turney S."/>
            <person name="Magnuson E."/>
            <person name="Levesque R."/>
            <person name="Greer C."/>
            <person name="Whyte L.G."/>
        </authorList>
    </citation>
    <scope>NUCLEOTIDE SEQUENCE [LARGE SCALE GENOMIC DNA]</scope>
    <source>
        <strain evidence="2 3">S9.3B</strain>
    </source>
</reference>
<dbReference type="AlphaFoldDB" id="A0A502F9G2"/>
<gene>
    <name evidence="2" type="ORF">EAH89_25645</name>
</gene>
<evidence type="ECO:0000313" key="2">
    <source>
        <dbReference type="EMBL" id="TPG46010.1"/>
    </source>
</evidence>
<evidence type="ECO:0000313" key="3">
    <source>
        <dbReference type="Proteomes" id="UP000317078"/>
    </source>
</evidence>
<name>A0A502F9G2_9PROT</name>
<comment type="caution">
    <text evidence="2">The sequence shown here is derived from an EMBL/GenBank/DDBJ whole genome shotgun (WGS) entry which is preliminary data.</text>
</comment>
<dbReference type="Proteomes" id="UP000317078">
    <property type="component" value="Unassembled WGS sequence"/>
</dbReference>
<proteinExistence type="predicted"/>
<accession>A0A502F9G2</accession>
<evidence type="ECO:0000256" key="1">
    <source>
        <dbReference type="SAM" id="MobiDB-lite"/>
    </source>
</evidence>
<feature type="region of interest" description="Disordered" evidence="1">
    <location>
        <begin position="96"/>
        <end position="125"/>
    </location>
</feature>